<reference evidence="2" key="2">
    <citation type="submission" date="2015-07" db="EMBL/GenBank/DDBJ databases">
        <authorList>
            <person name="Noorani M."/>
        </authorList>
    </citation>
    <scope>NUCLEOTIDE SEQUENCE</scope>
    <source>
        <strain evidence="2">Yugu1</strain>
    </source>
</reference>
<dbReference type="HOGENOM" id="CLU_2324710_0_0_1"/>
<protein>
    <recommendedName>
        <fullName evidence="1">F-box domain-containing protein</fullName>
    </recommendedName>
</protein>
<proteinExistence type="predicted"/>
<dbReference type="Gene3D" id="1.20.1280.50">
    <property type="match status" value="1"/>
</dbReference>
<dbReference type="SUPFAM" id="SSF81383">
    <property type="entry name" value="F-box domain"/>
    <property type="match status" value="1"/>
</dbReference>
<gene>
    <name evidence="2" type="ORF">SETIT_3G399500v2</name>
</gene>
<keyword evidence="4" id="KW-1185">Reference proteome</keyword>
<dbReference type="InterPro" id="IPR001810">
    <property type="entry name" value="F-box_dom"/>
</dbReference>
<evidence type="ECO:0000313" key="2">
    <source>
        <dbReference type="EMBL" id="RCV19609.1"/>
    </source>
</evidence>
<dbReference type="AlphaFoldDB" id="K3ZCV0"/>
<dbReference type="OrthoDB" id="1631251at2759"/>
<dbReference type="Pfam" id="PF12937">
    <property type="entry name" value="F-box-like"/>
    <property type="match status" value="1"/>
</dbReference>
<dbReference type="Proteomes" id="UP000004995">
    <property type="component" value="Unassembled WGS sequence"/>
</dbReference>
<organism evidence="3 4">
    <name type="scientific">Setaria italica</name>
    <name type="common">Foxtail millet</name>
    <name type="synonym">Panicum italicum</name>
    <dbReference type="NCBI Taxonomy" id="4555"/>
    <lineage>
        <taxon>Eukaryota</taxon>
        <taxon>Viridiplantae</taxon>
        <taxon>Streptophyta</taxon>
        <taxon>Embryophyta</taxon>
        <taxon>Tracheophyta</taxon>
        <taxon>Spermatophyta</taxon>
        <taxon>Magnoliopsida</taxon>
        <taxon>Liliopsida</taxon>
        <taxon>Poales</taxon>
        <taxon>Poaceae</taxon>
        <taxon>PACMAD clade</taxon>
        <taxon>Panicoideae</taxon>
        <taxon>Panicodae</taxon>
        <taxon>Paniceae</taxon>
        <taxon>Cenchrinae</taxon>
        <taxon>Setaria</taxon>
    </lineage>
</organism>
<dbReference type="EMBL" id="CM003530">
    <property type="protein sequence ID" value="RCV19609.1"/>
    <property type="molecule type" value="Genomic_DNA"/>
</dbReference>
<dbReference type="EnsemblPlants" id="KQL17355">
    <property type="protein sequence ID" value="KQL17355"/>
    <property type="gene ID" value="SETIT_024380mg"/>
</dbReference>
<feature type="domain" description="F-box" evidence="1">
    <location>
        <begin position="16"/>
        <end position="53"/>
    </location>
</feature>
<reference evidence="3" key="3">
    <citation type="submission" date="2018-08" db="UniProtKB">
        <authorList>
            <consortium name="EnsemblPlants"/>
        </authorList>
    </citation>
    <scope>IDENTIFICATION</scope>
    <source>
        <strain evidence="3">Yugu1</strain>
    </source>
</reference>
<sequence>MDADDAPHVANGNYGVLPADVLYNIFLCLPANPLCHLRLVCHSWWSLTPDPLFARAHSSRHPHVAALHCNLQALHVVDLHDKIVVKRLHLGQPGFFLGT</sequence>
<accession>K3ZCV0</accession>
<evidence type="ECO:0000313" key="4">
    <source>
        <dbReference type="Proteomes" id="UP000004995"/>
    </source>
</evidence>
<dbReference type="Gramene" id="KQL17355">
    <property type="protein sequence ID" value="KQL17355"/>
    <property type="gene ID" value="SETIT_024380mg"/>
</dbReference>
<evidence type="ECO:0000259" key="1">
    <source>
        <dbReference type="Pfam" id="PF12937"/>
    </source>
</evidence>
<reference evidence="2 4" key="1">
    <citation type="journal article" date="2012" name="Nat. Biotechnol.">
        <title>Reference genome sequence of the model plant Setaria.</title>
        <authorList>
            <person name="Bennetzen J.L."/>
            <person name="Schmutz J."/>
            <person name="Wang H."/>
            <person name="Percifield R."/>
            <person name="Hawkins J."/>
            <person name="Pontaroli A.C."/>
            <person name="Estep M."/>
            <person name="Feng L."/>
            <person name="Vaughn J.N."/>
            <person name="Grimwood J."/>
            <person name="Jenkins J."/>
            <person name="Barry K."/>
            <person name="Lindquist E."/>
            <person name="Hellsten U."/>
            <person name="Deshpande S."/>
            <person name="Wang X."/>
            <person name="Wu X."/>
            <person name="Mitros T."/>
            <person name="Triplett J."/>
            <person name="Yang X."/>
            <person name="Ye C.Y."/>
            <person name="Mauro-Herrera M."/>
            <person name="Wang L."/>
            <person name="Li P."/>
            <person name="Sharma M."/>
            <person name="Sharma R."/>
            <person name="Ronald P.C."/>
            <person name="Panaud O."/>
            <person name="Kellogg E.A."/>
            <person name="Brutnell T.P."/>
            <person name="Doust A.N."/>
            <person name="Tuskan G.A."/>
            <person name="Rokhsar D."/>
            <person name="Devos K.M."/>
        </authorList>
    </citation>
    <scope>NUCLEOTIDE SEQUENCE [LARGE SCALE GENOMIC DNA]</scope>
    <source>
        <strain evidence="4">cv. Yugu1</strain>
        <strain evidence="2">Yugu1</strain>
    </source>
</reference>
<evidence type="ECO:0000313" key="3">
    <source>
        <dbReference type="EnsemblPlants" id="KQL17355"/>
    </source>
</evidence>
<dbReference type="InterPro" id="IPR036047">
    <property type="entry name" value="F-box-like_dom_sf"/>
</dbReference>
<dbReference type="EMBL" id="AGNK02002143">
    <property type="status" value="NOT_ANNOTATED_CDS"/>
    <property type="molecule type" value="Genomic_DNA"/>
</dbReference>
<name>K3ZCV0_SETIT</name>